<dbReference type="GO" id="GO:0005737">
    <property type="term" value="C:cytoplasm"/>
    <property type="evidence" value="ECO:0007669"/>
    <property type="project" value="UniProtKB-SubCell"/>
</dbReference>
<dbReference type="Proteomes" id="UP000002729">
    <property type="component" value="Unassembled WGS sequence"/>
</dbReference>
<dbReference type="KEGG" id="aaf:AURANDRAFT_64082"/>
<feature type="signal peptide" evidence="11">
    <location>
        <begin position="1"/>
        <end position="23"/>
    </location>
</feature>
<dbReference type="PIRSF" id="PIRSF006004">
    <property type="entry name" value="CHP00048"/>
    <property type="match status" value="1"/>
</dbReference>
<evidence type="ECO:0000256" key="2">
    <source>
        <dbReference type="ARBA" id="ARBA00004496"/>
    </source>
</evidence>
<dbReference type="InterPro" id="IPR004383">
    <property type="entry name" value="rRNA_lsu_MTrfase_RlmN/Cfr"/>
</dbReference>
<evidence type="ECO:0000256" key="11">
    <source>
        <dbReference type="SAM" id="SignalP"/>
    </source>
</evidence>
<feature type="chain" id="PRO_5003261463" description="Radical SAM core domain-containing protein" evidence="11">
    <location>
        <begin position="24"/>
        <end position="399"/>
    </location>
</feature>
<dbReference type="SUPFAM" id="SSF102114">
    <property type="entry name" value="Radical SAM enzymes"/>
    <property type="match status" value="1"/>
</dbReference>
<dbReference type="OMA" id="WAQHVDE"/>
<dbReference type="RefSeq" id="XP_009037164.1">
    <property type="nucleotide sequence ID" value="XM_009038916.1"/>
</dbReference>
<evidence type="ECO:0000256" key="9">
    <source>
        <dbReference type="ARBA" id="ARBA00023004"/>
    </source>
</evidence>
<dbReference type="InterPro" id="IPR007197">
    <property type="entry name" value="rSAM"/>
</dbReference>
<dbReference type="GeneID" id="20224650"/>
<keyword evidence="14" id="KW-1185">Reference proteome</keyword>
<keyword evidence="9" id="KW-0408">Iron</keyword>
<keyword evidence="3" id="KW-0004">4Fe-4S</keyword>
<evidence type="ECO:0000313" key="14">
    <source>
        <dbReference type="Proteomes" id="UP000002729"/>
    </source>
</evidence>
<dbReference type="PANTHER" id="PTHR30544">
    <property type="entry name" value="23S RRNA METHYLTRANSFERASE"/>
    <property type="match status" value="1"/>
</dbReference>
<keyword evidence="6" id="KW-0808">Transferase</keyword>
<evidence type="ECO:0000256" key="4">
    <source>
        <dbReference type="ARBA" id="ARBA00022490"/>
    </source>
</evidence>
<dbReference type="GO" id="GO:0046872">
    <property type="term" value="F:metal ion binding"/>
    <property type="evidence" value="ECO:0007669"/>
    <property type="project" value="UniProtKB-KW"/>
</dbReference>
<dbReference type="InterPro" id="IPR040072">
    <property type="entry name" value="Methyltransferase_A"/>
</dbReference>
<dbReference type="PROSITE" id="PS51918">
    <property type="entry name" value="RADICAL_SAM"/>
    <property type="match status" value="1"/>
</dbReference>
<dbReference type="SFLD" id="SFLDF00275">
    <property type="entry name" value="adenosine_C2_methyltransferase"/>
    <property type="match status" value="1"/>
</dbReference>
<reference evidence="13 14" key="1">
    <citation type="journal article" date="2011" name="Proc. Natl. Acad. Sci. U.S.A.">
        <title>Niche of harmful alga Aureococcus anophagefferens revealed through ecogenomics.</title>
        <authorList>
            <person name="Gobler C.J."/>
            <person name="Berry D.L."/>
            <person name="Dyhrman S.T."/>
            <person name="Wilhelm S.W."/>
            <person name="Salamov A."/>
            <person name="Lobanov A.V."/>
            <person name="Zhang Y."/>
            <person name="Collier J.L."/>
            <person name="Wurch L.L."/>
            <person name="Kustka A.B."/>
            <person name="Dill B.D."/>
            <person name="Shah M."/>
            <person name="VerBerkmoes N.C."/>
            <person name="Kuo A."/>
            <person name="Terry A."/>
            <person name="Pangilinan J."/>
            <person name="Lindquist E.A."/>
            <person name="Lucas S."/>
            <person name="Paulsen I.T."/>
            <person name="Hattenrath-Lehmann T.K."/>
            <person name="Talmage S.C."/>
            <person name="Walker E.A."/>
            <person name="Koch F."/>
            <person name="Burson A.M."/>
            <person name="Marcoval M.A."/>
            <person name="Tang Y.Z."/>
            <person name="Lecleir G.R."/>
            <person name="Coyne K.J."/>
            <person name="Berg G.M."/>
            <person name="Bertrand E.M."/>
            <person name="Saito M.A."/>
            <person name="Gladyshev V.N."/>
            <person name="Grigoriev I.V."/>
        </authorList>
    </citation>
    <scope>NUCLEOTIDE SEQUENCE [LARGE SCALE GENOMIC DNA]</scope>
    <source>
        <strain evidence="14">CCMP 1984</strain>
    </source>
</reference>
<dbReference type="SFLD" id="SFLDG01062">
    <property type="entry name" value="methyltransferase_(Class_A)"/>
    <property type="match status" value="1"/>
</dbReference>
<dbReference type="PANTHER" id="PTHR30544:SF5">
    <property type="entry name" value="RADICAL SAM CORE DOMAIN-CONTAINING PROTEIN"/>
    <property type="match status" value="1"/>
</dbReference>
<dbReference type="GO" id="GO:0051539">
    <property type="term" value="F:4 iron, 4 sulfur cluster binding"/>
    <property type="evidence" value="ECO:0007669"/>
    <property type="project" value="UniProtKB-KW"/>
</dbReference>
<proteinExistence type="predicted"/>
<dbReference type="GO" id="GO:0030488">
    <property type="term" value="P:tRNA methylation"/>
    <property type="evidence" value="ECO:0007669"/>
    <property type="project" value="TreeGrafter"/>
</dbReference>
<evidence type="ECO:0000256" key="3">
    <source>
        <dbReference type="ARBA" id="ARBA00022485"/>
    </source>
</evidence>
<dbReference type="InterPro" id="IPR013785">
    <property type="entry name" value="Aldolase_TIM"/>
</dbReference>
<comment type="cofactor">
    <cofactor evidence="1">
        <name>[4Fe-4S] cluster</name>
        <dbReference type="ChEBI" id="CHEBI:49883"/>
    </cofactor>
</comment>
<protein>
    <recommendedName>
        <fullName evidence="12">Radical SAM core domain-containing protein</fullName>
    </recommendedName>
</protein>
<dbReference type="InterPro" id="IPR058240">
    <property type="entry name" value="rSAM_sf"/>
</dbReference>
<keyword evidence="8" id="KW-0479">Metal-binding</keyword>
<keyword evidence="10" id="KW-0411">Iron-sulfur</keyword>
<dbReference type="eggNOG" id="ENOG502QV91">
    <property type="taxonomic scope" value="Eukaryota"/>
</dbReference>
<evidence type="ECO:0000259" key="12">
    <source>
        <dbReference type="PROSITE" id="PS51918"/>
    </source>
</evidence>
<dbReference type="OrthoDB" id="538249at2759"/>
<keyword evidence="5" id="KW-0489">Methyltransferase</keyword>
<name>F0Y8W4_AURAN</name>
<evidence type="ECO:0000256" key="10">
    <source>
        <dbReference type="ARBA" id="ARBA00023014"/>
    </source>
</evidence>
<evidence type="ECO:0000256" key="1">
    <source>
        <dbReference type="ARBA" id="ARBA00001966"/>
    </source>
</evidence>
<feature type="domain" description="Radical SAM core" evidence="12">
    <location>
        <begin position="135"/>
        <end position="382"/>
    </location>
</feature>
<gene>
    <name evidence="13" type="ORF">AURANDRAFT_64082</name>
</gene>
<evidence type="ECO:0000256" key="7">
    <source>
        <dbReference type="ARBA" id="ARBA00022691"/>
    </source>
</evidence>
<keyword evidence="4" id="KW-0963">Cytoplasm</keyword>
<keyword evidence="7" id="KW-0949">S-adenosyl-L-methionine</keyword>
<comment type="subcellular location">
    <subcellularLocation>
        <location evidence="2">Cytoplasm</location>
    </subcellularLocation>
</comment>
<accession>F0Y8W4</accession>
<dbReference type="Gene3D" id="3.20.20.70">
    <property type="entry name" value="Aldolase class I"/>
    <property type="match status" value="1"/>
</dbReference>
<dbReference type="SFLD" id="SFLDS00029">
    <property type="entry name" value="Radical_SAM"/>
    <property type="match status" value="1"/>
</dbReference>
<evidence type="ECO:0000256" key="6">
    <source>
        <dbReference type="ARBA" id="ARBA00022679"/>
    </source>
</evidence>
<dbReference type="Pfam" id="PF04055">
    <property type="entry name" value="Radical_SAM"/>
    <property type="match status" value="1"/>
</dbReference>
<evidence type="ECO:0000256" key="5">
    <source>
        <dbReference type="ARBA" id="ARBA00022603"/>
    </source>
</evidence>
<evidence type="ECO:0000256" key="8">
    <source>
        <dbReference type="ARBA" id="ARBA00022723"/>
    </source>
</evidence>
<keyword evidence="11" id="KW-0732">Signal</keyword>
<sequence length="399" mass="42881">MMAMTKVIRPLQVLALLLAQTRALSTIAKPLTTTSSLRAPGLLTTPVESLRSLIGEARTRSVWKALREGRDPCVQEETPELSRWTRETLTAAYGSGADARCADARTAEDGTTKLLVEFGDRDAVEAVLIPQLTRGKATSTLCVSSQVGCAMGCAFCATGKMGLIRSLTDDEIAAQLWLALRAARSVPDLPPLRSIVFMGMGDAGTNPKHAKAAAECFTDPDRFGFSRHRLTLSTVGPSPSAFLALAAAPGQLAWSVHAVDADLRKRLVPTAAWEPEALRDGLLDALRATRPMHSKERSVMLAVTLLAGVNDSLEHARALAEFVQPVRAETPRLIVDLIPYNPIDAADAFQRPSFDAVSAFQRELKAHAPGLFIGVRNARGDDEAAACGQLATNAQKRRR</sequence>
<organism evidence="14">
    <name type="scientific">Aureococcus anophagefferens</name>
    <name type="common">Harmful bloom alga</name>
    <dbReference type="NCBI Taxonomy" id="44056"/>
    <lineage>
        <taxon>Eukaryota</taxon>
        <taxon>Sar</taxon>
        <taxon>Stramenopiles</taxon>
        <taxon>Ochrophyta</taxon>
        <taxon>Pelagophyceae</taxon>
        <taxon>Pelagomonadales</taxon>
        <taxon>Pelagomonadaceae</taxon>
        <taxon>Aureococcus</taxon>
    </lineage>
</organism>
<dbReference type="AlphaFoldDB" id="F0Y8W4"/>
<dbReference type="EMBL" id="GL833128">
    <property type="protein sequence ID" value="EGB08449.1"/>
    <property type="molecule type" value="Genomic_DNA"/>
</dbReference>
<dbReference type="GO" id="GO:0008173">
    <property type="term" value="F:RNA methyltransferase activity"/>
    <property type="evidence" value="ECO:0007669"/>
    <property type="project" value="InterPro"/>
</dbReference>
<evidence type="ECO:0000313" key="13">
    <source>
        <dbReference type="EMBL" id="EGB08449.1"/>
    </source>
</evidence>
<dbReference type="InParanoid" id="F0Y8W4"/>
<dbReference type="GO" id="GO:0070475">
    <property type="term" value="P:rRNA base methylation"/>
    <property type="evidence" value="ECO:0007669"/>
    <property type="project" value="TreeGrafter"/>
</dbReference>